<dbReference type="RefSeq" id="WP_072479187.1">
    <property type="nucleotide sequence ID" value="NZ_FPJG01000006.1"/>
</dbReference>
<organism evidence="2 3">
    <name type="scientific">Amycolatopsis australiensis</name>
    <dbReference type="NCBI Taxonomy" id="546364"/>
    <lineage>
        <taxon>Bacteria</taxon>
        <taxon>Bacillati</taxon>
        <taxon>Actinomycetota</taxon>
        <taxon>Actinomycetes</taxon>
        <taxon>Pseudonocardiales</taxon>
        <taxon>Pseudonocardiaceae</taxon>
        <taxon>Amycolatopsis</taxon>
    </lineage>
</organism>
<keyword evidence="3" id="KW-1185">Reference proteome</keyword>
<gene>
    <name evidence="2" type="ORF">SAMN04489730_5745</name>
</gene>
<sequence length="234" mass="25468">MTMPMATTSGWDVAGAVLLVLWALAMWAAVAVLAYAARGPVRPWVYRGSAAVIGLGVLGQLGHVQEHIAQAGYWLGHPNSPAWMTPWGTGLANGLQLALPGRPTFGMELLHLTGNFIFLAGLAGVMVITRHAVRTRARRWARMGVWMQGLHGLEHLVLTLSVAFGSRAVGLSTFFGLVGPGPGLTTYRVWWHFVANVVGSVVFGLALYHLWRERREVRATFVVRTVPEITRRAA</sequence>
<dbReference type="Proteomes" id="UP000182740">
    <property type="component" value="Unassembled WGS sequence"/>
</dbReference>
<dbReference type="InterPro" id="IPR046050">
    <property type="entry name" value="DUF6008"/>
</dbReference>
<protein>
    <submittedName>
        <fullName evidence="2">Uncharacterized protein</fullName>
    </submittedName>
</protein>
<keyword evidence="1" id="KW-0812">Transmembrane</keyword>
<name>A0A1K1SHL0_9PSEU</name>
<dbReference type="OrthoDB" id="4534461at2"/>
<feature type="transmembrane region" description="Helical" evidence="1">
    <location>
        <begin position="153"/>
        <end position="177"/>
    </location>
</feature>
<proteinExistence type="predicted"/>
<feature type="transmembrane region" description="Helical" evidence="1">
    <location>
        <begin position="189"/>
        <end position="211"/>
    </location>
</feature>
<keyword evidence="1" id="KW-1133">Transmembrane helix</keyword>
<evidence type="ECO:0000313" key="2">
    <source>
        <dbReference type="EMBL" id="SFW83880.1"/>
    </source>
</evidence>
<dbReference type="AlphaFoldDB" id="A0A1K1SHL0"/>
<feature type="transmembrane region" description="Helical" evidence="1">
    <location>
        <begin position="109"/>
        <end position="133"/>
    </location>
</feature>
<keyword evidence="1" id="KW-0472">Membrane</keyword>
<accession>A0A1K1SHL0</accession>
<reference evidence="3" key="1">
    <citation type="submission" date="2016-11" db="EMBL/GenBank/DDBJ databases">
        <authorList>
            <person name="Varghese N."/>
            <person name="Submissions S."/>
        </authorList>
    </citation>
    <scope>NUCLEOTIDE SEQUENCE [LARGE SCALE GENOMIC DNA]</scope>
    <source>
        <strain evidence="3">DSM 44671</strain>
    </source>
</reference>
<dbReference type="Pfam" id="PF19471">
    <property type="entry name" value="DUF6008"/>
    <property type="match status" value="1"/>
</dbReference>
<evidence type="ECO:0000256" key="1">
    <source>
        <dbReference type="SAM" id="Phobius"/>
    </source>
</evidence>
<dbReference type="EMBL" id="FPJG01000006">
    <property type="protein sequence ID" value="SFW83880.1"/>
    <property type="molecule type" value="Genomic_DNA"/>
</dbReference>
<evidence type="ECO:0000313" key="3">
    <source>
        <dbReference type="Proteomes" id="UP000182740"/>
    </source>
</evidence>